<evidence type="ECO:0000313" key="4">
    <source>
        <dbReference type="Proteomes" id="UP001499951"/>
    </source>
</evidence>
<feature type="domain" description="UPF0033" evidence="2">
    <location>
        <begin position="4"/>
        <end position="28"/>
    </location>
</feature>
<dbReference type="InterPro" id="IPR001455">
    <property type="entry name" value="TusA-like"/>
</dbReference>
<dbReference type="CDD" id="cd00291">
    <property type="entry name" value="SirA_YedF_YeeD"/>
    <property type="match status" value="1"/>
</dbReference>
<evidence type="ECO:0000313" key="3">
    <source>
        <dbReference type="EMBL" id="GAA0581714.1"/>
    </source>
</evidence>
<accession>A0ABN1F4B1</accession>
<dbReference type="Proteomes" id="UP001499951">
    <property type="component" value="Unassembled WGS sequence"/>
</dbReference>
<dbReference type="Pfam" id="PF01206">
    <property type="entry name" value="TusA"/>
    <property type="match status" value="1"/>
</dbReference>
<dbReference type="SUPFAM" id="SSF64307">
    <property type="entry name" value="SirA-like"/>
    <property type="match status" value="1"/>
</dbReference>
<dbReference type="InterPro" id="IPR036868">
    <property type="entry name" value="TusA-like_sf"/>
</dbReference>
<sequence length="72" mass="8161">MKSLDLTGLKCPLPALMTKRALRREPSGTILEVIADDPLAYIDIPHMCRREGFEVIETQRNGDGVRLLVRRN</sequence>
<comment type="similarity">
    <text evidence="1">Belongs to the sulfur carrier protein TusA family.</text>
</comment>
<dbReference type="EMBL" id="BAAADD010000009">
    <property type="protein sequence ID" value="GAA0581714.1"/>
    <property type="molecule type" value="Genomic_DNA"/>
</dbReference>
<reference evidence="3 4" key="1">
    <citation type="journal article" date="2019" name="Int. J. Syst. Evol. Microbiol.">
        <title>The Global Catalogue of Microorganisms (GCM) 10K type strain sequencing project: providing services to taxonomists for standard genome sequencing and annotation.</title>
        <authorList>
            <consortium name="The Broad Institute Genomics Platform"/>
            <consortium name="The Broad Institute Genome Sequencing Center for Infectious Disease"/>
            <person name="Wu L."/>
            <person name="Ma J."/>
        </authorList>
    </citation>
    <scope>NUCLEOTIDE SEQUENCE [LARGE SCALE GENOMIC DNA]</scope>
    <source>
        <strain evidence="3 4">JCM 15089</strain>
    </source>
</reference>
<evidence type="ECO:0000259" key="2">
    <source>
        <dbReference type="PROSITE" id="PS01148"/>
    </source>
</evidence>
<dbReference type="PANTHER" id="PTHR33279:SF6">
    <property type="entry name" value="SULFUR CARRIER PROTEIN YEDF-RELATED"/>
    <property type="match status" value="1"/>
</dbReference>
<keyword evidence="4" id="KW-1185">Reference proteome</keyword>
<evidence type="ECO:0000256" key="1">
    <source>
        <dbReference type="ARBA" id="ARBA00008984"/>
    </source>
</evidence>
<gene>
    <name evidence="3" type="ORF">GCM10008942_33240</name>
</gene>
<dbReference type="Gene3D" id="3.30.110.40">
    <property type="entry name" value="TusA-like domain"/>
    <property type="match status" value="1"/>
</dbReference>
<dbReference type="PROSITE" id="PS01148">
    <property type="entry name" value="UPF0033"/>
    <property type="match status" value="1"/>
</dbReference>
<protein>
    <submittedName>
        <fullName evidence="3">Sulfurtransferase TusA family protein</fullName>
    </submittedName>
</protein>
<comment type="caution">
    <text evidence="3">The sequence shown here is derived from an EMBL/GenBank/DDBJ whole genome shotgun (WGS) entry which is preliminary data.</text>
</comment>
<name>A0ABN1F4B1_9PROT</name>
<dbReference type="PANTHER" id="PTHR33279">
    <property type="entry name" value="SULFUR CARRIER PROTEIN YEDF-RELATED"/>
    <property type="match status" value="1"/>
</dbReference>
<organism evidence="3 4">
    <name type="scientific">Rhizomicrobium electricum</name>
    <dbReference type="NCBI Taxonomy" id="480070"/>
    <lineage>
        <taxon>Bacteria</taxon>
        <taxon>Pseudomonadati</taxon>
        <taxon>Pseudomonadota</taxon>
        <taxon>Alphaproteobacteria</taxon>
        <taxon>Micropepsales</taxon>
        <taxon>Micropepsaceae</taxon>
        <taxon>Rhizomicrobium</taxon>
    </lineage>
</organism>
<proteinExistence type="inferred from homology"/>